<comment type="caution">
    <text evidence="6">The sequence shown here is derived from an EMBL/GenBank/DDBJ whole genome shotgun (WGS) entry which is preliminary data.</text>
</comment>
<evidence type="ECO:0000313" key="6">
    <source>
        <dbReference type="EMBL" id="CAF0923462.1"/>
    </source>
</evidence>
<reference evidence="6" key="1">
    <citation type="submission" date="2021-02" db="EMBL/GenBank/DDBJ databases">
        <authorList>
            <person name="Nowell W R."/>
        </authorList>
    </citation>
    <scope>NUCLEOTIDE SEQUENCE</scope>
    <source>
        <strain evidence="6">Ploen Becks lab</strain>
    </source>
</reference>
<feature type="region of interest" description="Disordered" evidence="5">
    <location>
        <begin position="346"/>
        <end position="374"/>
    </location>
</feature>
<feature type="repeat" description="WD" evidence="3">
    <location>
        <begin position="43"/>
        <end position="75"/>
    </location>
</feature>
<dbReference type="Proteomes" id="UP000663879">
    <property type="component" value="Unassembled WGS sequence"/>
</dbReference>
<dbReference type="InterPro" id="IPR019734">
    <property type="entry name" value="TPR_rpt"/>
</dbReference>
<dbReference type="OrthoDB" id="4869960at2759"/>
<evidence type="ECO:0000256" key="3">
    <source>
        <dbReference type="PROSITE-ProRule" id="PRU00221"/>
    </source>
</evidence>
<keyword evidence="7" id="KW-1185">Reference proteome</keyword>
<feature type="repeat" description="TPR" evidence="4">
    <location>
        <begin position="374"/>
        <end position="407"/>
    </location>
</feature>
<dbReference type="AlphaFoldDB" id="A0A814B2T2"/>
<dbReference type="InterPro" id="IPR015943">
    <property type="entry name" value="WD40/YVTN_repeat-like_dom_sf"/>
</dbReference>
<dbReference type="GO" id="GO:0080008">
    <property type="term" value="C:Cul4-RING E3 ubiquitin ligase complex"/>
    <property type="evidence" value="ECO:0007669"/>
    <property type="project" value="TreeGrafter"/>
</dbReference>
<dbReference type="PROSITE" id="PS50005">
    <property type="entry name" value="TPR"/>
    <property type="match status" value="1"/>
</dbReference>
<dbReference type="InterPro" id="IPR011990">
    <property type="entry name" value="TPR-like_helical_dom_sf"/>
</dbReference>
<proteinExistence type="predicted"/>
<sequence length="707" mass="81394">MSQNTFLHDLYYKELDSSYFRKFKSKNVFSRSIIEHMNLDYELQGHSGCVNCLEWNQSGSILASGSDDLKIILWDPFRRKELKRIETKHRGNIFGVKFLPYTGDTLIASAAADRDIYVHDINKNVAINEIHAHQNRVKRLETAQDTPFLFWSCGEDGYVLQHDIRCKPSEITSLLLNYSTSDLVDSKHSEVKCVCINQARSEQIAIGLSDPYARVYDRRMMQLRAFKNRNTQNSQTTTTSTSVNSAPKYLFEYSLLNDADPSHVPLTYYVPGHLPKRIDEYHRRMKTLSITFISFSPNGKELLVNLGGEQLYLYDLDAHNNLCNQIKFDSYKKLFDECDYTVVSSTTKTSTNETSSESEAQKQSKKKAKLPPKAEELKAKANASFEEQNYVEAIEFYNQAIQIAENSPILYGNRAATLMKRNWDGDIYSAIKDCYTALTLDKTHLKSHFRLAKCLNDLKWHQEAKECIEIFAKRFPDYAKSQACENLIKEIDKALKNQKKKTNENSDEEENGSDVEWTTMSESENESNDSINKKQKLNKEESIETLEKNKKIIKIYQHKKLNSIDFQSRFCGHCNVSTDIKEANFVGENFVAAGSDDGSFFIWDKKTTNIIRVLKGDESIVNCIQTHPYSCYMATSGIDNEVRIWAPNYNEKIADEYDRVITDVKSTVLNNQVKMNSHPFEYLFLNYSQNNWNSDETGNQNVECRPS</sequence>
<dbReference type="SMART" id="SM00320">
    <property type="entry name" value="WD40"/>
    <property type="match status" value="7"/>
</dbReference>
<evidence type="ECO:0000256" key="1">
    <source>
        <dbReference type="ARBA" id="ARBA00022574"/>
    </source>
</evidence>
<dbReference type="Gene3D" id="1.25.40.10">
    <property type="entry name" value="Tetratricopeptide repeat domain"/>
    <property type="match status" value="1"/>
</dbReference>
<dbReference type="SUPFAM" id="SSF48452">
    <property type="entry name" value="TPR-like"/>
    <property type="match status" value="1"/>
</dbReference>
<feature type="repeat" description="WD" evidence="3">
    <location>
        <begin position="614"/>
        <end position="645"/>
    </location>
</feature>
<name>A0A814B2T2_9BILA</name>
<feature type="compositionally biased region" description="Low complexity" evidence="5">
    <location>
        <begin position="346"/>
        <end position="358"/>
    </location>
</feature>
<keyword evidence="4" id="KW-0802">TPR repeat</keyword>
<dbReference type="PANTHER" id="PTHR15574">
    <property type="entry name" value="WD REPEAT DOMAIN-CONTAINING FAMILY"/>
    <property type="match status" value="1"/>
</dbReference>
<gene>
    <name evidence="6" type="ORF">OXX778_LOCUS12509</name>
</gene>
<dbReference type="GO" id="GO:0045717">
    <property type="term" value="P:negative regulation of fatty acid biosynthetic process"/>
    <property type="evidence" value="ECO:0007669"/>
    <property type="project" value="TreeGrafter"/>
</dbReference>
<dbReference type="Gene3D" id="2.130.10.10">
    <property type="entry name" value="YVTN repeat-like/Quinoprotein amine dehydrogenase"/>
    <property type="match status" value="2"/>
</dbReference>
<dbReference type="EMBL" id="CAJNOC010002279">
    <property type="protein sequence ID" value="CAF0923462.1"/>
    <property type="molecule type" value="Genomic_DNA"/>
</dbReference>
<dbReference type="InterPro" id="IPR036322">
    <property type="entry name" value="WD40_repeat_dom_sf"/>
</dbReference>
<dbReference type="GO" id="GO:0005737">
    <property type="term" value="C:cytoplasm"/>
    <property type="evidence" value="ECO:0007669"/>
    <property type="project" value="TreeGrafter"/>
</dbReference>
<dbReference type="PROSITE" id="PS50294">
    <property type="entry name" value="WD_REPEATS_REGION"/>
    <property type="match status" value="2"/>
</dbReference>
<dbReference type="PROSITE" id="PS50082">
    <property type="entry name" value="WD_REPEATS_2"/>
    <property type="match status" value="2"/>
</dbReference>
<evidence type="ECO:0000256" key="2">
    <source>
        <dbReference type="ARBA" id="ARBA00022737"/>
    </source>
</evidence>
<dbReference type="PANTHER" id="PTHR15574:SF40">
    <property type="entry name" value="WD AND TETRATRICOPEPTIDE REPEATS PROTEIN 1"/>
    <property type="match status" value="1"/>
</dbReference>
<evidence type="ECO:0000313" key="7">
    <source>
        <dbReference type="Proteomes" id="UP000663879"/>
    </source>
</evidence>
<dbReference type="InterPro" id="IPR001680">
    <property type="entry name" value="WD40_rpt"/>
</dbReference>
<evidence type="ECO:0008006" key="8">
    <source>
        <dbReference type="Google" id="ProtNLM"/>
    </source>
</evidence>
<feature type="region of interest" description="Disordered" evidence="5">
    <location>
        <begin position="498"/>
        <end position="536"/>
    </location>
</feature>
<evidence type="ECO:0000256" key="5">
    <source>
        <dbReference type="SAM" id="MobiDB-lite"/>
    </source>
</evidence>
<dbReference type="InterPro" id="IPR045151">
    <property type="entry name" value="DCAF8"/>
</dbReference>
<accession>A0A814B2T2</accession>
<organism evidence="6 7">
    <name type="scientific">Brachionus calyciflorus</name>
    <dbReference type="NCBI Taxonomy" id="104777"/>
    <lineage>
        <taxon>Eukaryota</taxon>
        <taxon>Metazoa</taxon>
        <taxon>Spiralia</taxon>
        <taxon>Gnathifera</taxon>
        <taxon>Rotifera</taxon>
        <taxon>Eurotatoria</taxon>
        <taxon>Monogononta</taxon>
        <taxon>Pseudotrocha</taxon>
        <taxon>Ploima</taxon>
        <taxon>Brachionidae</taxon>
        <taxon>Brachionus</taxon>
    </lineage>
</organism>
<dbReference type="SUPFAM" id="SSF50978">
    <property type="entry name" value="WD40 repeat-like"/>
    <property type="match status" value="1"/>
</dbReference>
<evidence type="ECO:0000256" key="4">
    <source>
        <dbReference type="PROSITE-ProRule" id="PRU00339"/>
    </source>
</evidence>
<dbReference type="Pfam" id="PF00400">
    <property type="entry name" value="WD40"/>
    <property type="match status" value="3"/>
</dbReference>
<keyword evidence="1 3" id="KW-0853">WD repeat</keyword>
<keyword evidence="2" id="KW-0677">Repeat</keyword>
<protein>
    <recommendedName>
        <fullName evidence="8">WD and tetratricopeptide repeats protein 1</fullName>
    </recommendedName>
</protein>
<dbReference type="SMART" id="SM00028">
    <property type="entry name" value="TPR"/>
    <property type="match status" value="3"/>
</dbReference>